<keyword evidence="1" id="KW-0812">Transmembrane</keyword>
<dbReference type="Proteomes" id="UP000283492">
    <property type="component" value="Unassembled WGS sequence"/>
</dbReference>
<keyword evidence="7" id="KW-1185">Reference proteome</keyword>
<dbReference type="EMBL" id="QSFX01000032">
    <property type="protein sequence ID" value="RHA84795.1"/>
    <property type="molecule type" value="Genomic_DNA"/>
</dbReference>
<dbReference type="Proteomes" id="UP000049828">
    <property type="component" value="Unassembled WGS sequence"/>
</dbReference>
<evidence type="ECO:0000313" key="5">
    <source>
        <dbReference type="EMBL" id="RHD04235.1"/>
    </source>
</evidence>
<feature type="transmembrane region" description="Helical" evidence="1">
    <location>
        <begin position="41"/>
        <end position="63"/>
    </location>
</feature>
<sequence>MVNEERLHHMIKMAIFDTNQGKECKPMTQYARKDYVSLRMLGSFVSGTIGFALILVTWGIYSMNQLMENLNAMDIQELLTSVLVKYIVFMIAYMAITYFVYNRRYTKGRREVKKYYGNLKKLNQLYEREDKLKMSENKDWE</sequence>
<evidence type="ECO:0000313" key="3">
    <source>
        <dbReference type="EMBL" id="RGR67674.1"/>
    </source>
</evidence>
<evidence type="ECO:0000313" key="2">
    <source>
        <dbReference type="EMBL" id="CRL35151.1"/>
    </source>
</evidence>
<name>A0A0M6WFI2_9FIRM</name>
<dbReference type="OrthoDB" id="1778612at2"/>
<proteinExistence type="predicted"/>
<dbReference type="EMBL" id="QRUN01000013">
    <property type="protein sequence ID" value="RGR67674.1"/>
    <property type="molecule type" value="Genomic_DNA"/>
</dbReference>
<accession>A0A0M6WFI2</accession>
<dbReference type="AlphaFoldDB" id="A0A0M6WFI2"/>
<keyword evidence="1" id="KW-0472">Membrane</keyword>
<reference evidence="7" key="2">
    <citation type="submission" date="2015-05" db="EMBL/GenBank/DDBJ databases">
        <authorList>
            <consortium name="Pathogen Informatics"/>
        </authorList>
    </citation>
    <scope>NUCLEOTIDE SEQUENCE [LARGE SCALE GENOMIC DNA]</scope>
    <source>
        <strain evidence="7">L1-83</strain>
    </source>
</reference>
<keyword evidence="1" id="KW-1133">Transmembrane helix</keyword>
<protein>
    <submittedName>
        <fullName evidence="2">Uncharacterized protein</fullName>
    </submittedName>
</protein>
<dbReference type="STRING" id="360807.ERS852392_00573"/>
<evidence type="ECO:0000313" key="11">
    <source>
        <dbReference type="Proteomes" id="UP000286271"/>
    </source>
</evidence>
<dbReference type="RefSeq" id="WP_021923512.1">
    <property type="nucleotide sequence ID" value="NZ_CABJFX010000032.1"/>
</dbReference>
<evidence type="ECO:0000313" key="6">
    <source>
        <dbReference type="EMBL" id="RHF00090.1"/>
    </source>
</evidence>
<reference evidence="8 9" key="3">
    <citation type="submission" date="2018-08" db="EMBL/GenBank/DDBJ databases">
        <title>A genome reference for cultivated species of the human gut microbiota.</title>
        <authorList>
            <person name="Zou Y."/>
            <person name="Xue W."/>
            <person name="Luo G."/>
        </authorList>
    </citation>
    <scope>NUCLEOTIDE SEQUENCE [LARGE SCALE GENOMIC DNA]</scope>
    <source>
        <strain evidence="3 10">AF24-4</strain>
        <strain evidence="6 11">AM27-11</strain>
        <strain evidence="5 8">AM32-8LB</strain>
        <strain evidence="4 9">AM42-1AC</strain>
    </source>
</reference>
<dbReference type="EMBL" id="CVRS01000059">
    <property type="protein sequence ID" value="CRL35151.1"/>
    <property type="molecule type" value="Genomic_DNA"/>
</dbReference>
<gene>
    <name evidence="6" type="ORF">DW707_02480</name>
    <name evidence="5" type="ORF">DW813_06005</name>
    <name evidence="4" type="ORF">DW914_14720</name>
    <name evidence="3" type="ORF">DWY29_09910</name>
    <name evidence="2" type="ORF">RIL183_16221</name>
</gene>
<evidence type="ECO:0000313" key="10">
    <source>
        <dbReference type="Proteomes" id="UP000285820"/>
    </source>
</evidence>
<organism evidence="2 7">
    <name type="scientific">Roseburia inulinivorans</name>
    <dbReference type="NCBI Taxonomy" id="360807"/>
    <lineage>
        <taxon>Bacteria</taxon>
        <taxon>Bacillati</taxon>
        <taxon>Bacillota</taxon>
        <taxon>Clostridia</taxon>
        <taxon>Lachnospirales</taxon>
        <taxon>Lachnospiraceae</taxon>
        <taxon>Roseburia</taxon>
    </lineage>
</organism>
<evidence type="ECO:0000313" key="7">
    <source>
        <dbReference type="Proteomes" id="UP000049828"/>
    </source>
</evidence>
<dbReference type="EMBL" id="QSKW01000002">
    <property type="protein sequence ID" value="RHF00090.1"/>
    <property type="molecule type" value="Genomic_DNA"/>
</dbReference>
<dbReference type="Proteomes" id="UP000285820">
    <property type="component" value="Unassembled WGS sequence"/>
</dbReference>
<feature type="transmembrane region" description="Helical" evidence="1">
    <location>
        <begin position="83"/>
        <end position="101"/>
    </location>
</feature>
<evidence type="ECO:0000313" key="9">
    <source>
        <dbReference type="Proteomes" id="UP000283492"/>
    </source>
</evidence>
<evidence type="ECO:0000256" key="1">
    <source>
        <dbReference type="SAM" id="Phobius"/>
    </source>
</evidence>
<reference evidence="2" key="1">
    <citation type="submission" date="2015-05" db="EMBL/GenBank/DDBJ databases">
        <authorList>
            <person name="Wang D.B."/>
            <person name="Wang M."/>
        </authorList>
    </citation>
    <scope>NUCLEOTIDE SEQUENCE [LARGE SCALE GENOMIC DNA]</scope>
    <source>
        <strain evidence="2">L1-83</strain>
    </source>
</reference>
<evidence type="ECO:0000313" key="8">
    <source>
        <dbReference type="Proteomes" id="UP000266391"/>
    </source>
</evidence>
<dbReference type="Proteomes" id="UP000286271">
    <property type="component" value="Unassembled WGS sequence"/>
</dbReference>
<dbReference type="Proteomes" id="UP000266391">
    <property type="component" value="Unassembled WGS sequence"/>
</dbReference>
<dbReference type="EMBL" id="QSIQ01000007">
    <property type="protein sequence ID" value="RHD04235.1"/>
    <property type="molecule type" value="Genomic_DNA"/>
</dbReference>
<evidence type="ECO:0000313" key="4">
    <source>
        <dbReference type="EMBL" id="RHA84795.1"/>
    </source>
</evidence>